<dbReference type="Proteomes" id="UP001362999">
    <property type="component" value="Unassembled WGS sequence"/>
</dbReference>
<dbReference type="AlphaFoldDB" id="A0AAW0BG69"/>
<protein>
    <submittedName>
        <fullName evidence="1">Uncharacterized protein</fullName>
    </submittedName>
</protein>
<evidence type="ECO:0000313" key="1">
    <source>
        <dbReference type="EMBL" id="KAK7024874.1"/>
    </source>
</evidence>
<proteinExistence type="predicted"/>
<dbReference type="EMBL" id="JAWWNJ010000034">
    <property type="protein sequence ID" value="KAK7024874.1"/>
    <property type="molecule type" value="Genomic_DNA"/>
</dbReference>
<keyword evidence="2" id="KW-1185">Reference proteome</keyword>
<sequence length="252" mass="27270">MSAYLAIVDDEDLGKDNPQWKASEWIGCGREFTDVPGLNRKARTEQPEAEVGNAASNGAGGNAANAAAAAGVRASTAIRRPWDSVTYENFRILPPFWAQKRAKMRGTGRDLWISVLLARVITLYARGGGKAGKHDYVASVDSIGRVSYALLQTFAYSGGGRTFQRLHSSTGNLGISRFAHLPSGSILLRLPDKVNPKQHLVEISSAMTLKYKELQKEKGGLIRAVIALNTVQRQGQASISAIDLEDDDDEEG</sequence>
<name>A0AAW0BG69_9AGAR</name>
<organism evidence="1 2">
    <name type="scientific">Favolaschia claudopus</name>
    <dbReference type="NCBI Taxonomy" id="2862362"/>
    <lineage>
        <taxon>Eukaryota</taxon>
        <taxon>Fungi</taxon>
        <taxon>Dikarya</taxon>
        <taxon>Basidiomycota</taxon>
        <taxon>Agaricomycotina</taxon>
        <taxon>Agaricomycetes</taxon>
        <taxon>Agaricomycetidae</taxon>
        <taxon>Agaricales</taxon>
        <taxon>Marasmiineae</taxon>
        <taxon>Mycenaceae</taxon>
        <taxon>Favolaschia</taxon>
    </lineage>
</organism>
<reference evidence="1 2" key="1">
    <citation type="journal article" date="2024" name="J Genomics">
        <title>Draft genome sequencing and assembly of Favolaschia claudopus CIRM-BRFM 2984 isolated from oak limbs.</title>
        <authorList>
            <person name="Navarro D."/>
            <person name="Drula E."/>
            <person name="Chaduli D."/>
            <person name="Cazenave R."/>
            <person name="Ahrendt S."/>
            <person name="Wang J."/>
            <person name="Lipzen A."/>
            <person name="Daum C."/>
            <person name="Barry K."/>
            <person name="Grigoriev I.V."/>
            <person name="Favel A."/>
            <person name="Rosso M.N."/>
            <person name="Martin F."/>
        </authorList>
    </citation>
    <scope>NUCLEOTIDE SEQUENCE [LARGE SCALE GENOMIC DNA]</scope>
    <source>
        <strain evidence="1 2">CIRM-BRFM 2984</strain>
    </source>
</reference>
<accession>A0AAW0BG69</accession>
<comment type="caution">
    <text evidence="1">The sequence shown here is derived from an EMBL/GenBank/DDBJ whole genome shotgun (WGS) entry which is preliminary data.</text>
</comment>
<gene>
    <name evidence="1" type="ORF">R3P38DRAFT_2778869</name>
</gene>
<evidence type="ECO:0000313" key="2">
    <source>
        <dbReference type="Proteomes" id="UP001362999"/>
    </source>
</evidence>